<comment type="caution">
    <text evidence="11">The sequence shown here is derived from an EMBL/GenBank/DDBJ whole genome shotgun (WGS) entry which is preliminary data.</text>
</comment>
<evidence type="ECO:0000256" key="8">
    <source>
        <dbReference type="ARBA" id="ARBA00022927"/>
    </source>
</evidence>
<dbReference type="NCBIfam" id="TIGR02473">
    <property type="entry name" value="flagell_FliJ"/>
    <property type="match status" value="1"/>
</dbReference>
<dbReference type="Gene3D" id="1.10.287.1700">
    <property type="match status" value="1"/>
</dbReference>
<proteinExistence type="inferred from homology"/>
<keyword evidence="10" id="KW-1006">Bacterial flagellum protein export</keyword>
<evidence type="ECO:0000256" key="9">
    <source>
        <dbReference type="ARBA" id="ARBA00023136"/>
    </source>
</evidence>
<evidence type="ECO:0000313" key="12">
    <source>
        <dbReference type="Proteomes" id="UP001158045"/>
    </source>
</evidence>
<evidence type="ECO:0000256" key="10">
    <source>
        <dbReference type="ARBA" id="ARBA00023225"/>
    </source>
</evidence>
<keyword evidence="9" id="KW-0472">Membrane</keyword>
<keyword evidence="12" id="KW-1185">Reference proteome</keyword>
<keyword evidence="8" id="KW-0653">Protein transport</keyword>
<dbReference type="EMBL" id="JARYZI010000001">
    <property type="protein sequence ID" value="MDH8676631.1"/>
    <property type="molecule type" value="Genomic_DNA"/>
</dbReference>
<keyword evidence="11" id="KW-0969">Cilium</keyword>
<accession>A0ABT6N894</accession>
<evidence type="ECO:0000256" key="4">
    <source>
        <dbReference type="ARBA" id="ARBA00022448"/>
    </source>
</evidence>
<comment type="similarity">
    <text evidence="2">Belongs to the FliJ family.</text>
</comment>
<dbReference type="InterPro" id="IPR053716">
    <property type="entry name" value="Flag_assembly_chemotaxis_eff"/>
</dbReference>
<evidence type="ECO:0000256" key="2">
    <source>
        <dbReference type="ARBA" id="ARBA00010004"/>
    </source>
</evidence>
<sequence length="149" mass="17490">MKKFSFRYESVLKMRMDKEDQVKNELAKYISLRQTKLEALDALNENALSYNHHIEKLLNEGTARSEMSQFNQGKTYYKKKREKLLGEIVKLDEQIILTQSKLVEAMKERKIMDKLKEQALNEFIEAINEADAKLIEEVVNFSNNKKNGD</sequence>
<evidence type="ECO:0000256" key="6">
    <source>
        <dbReference type="ARBA" id="ARBA00022500"/>
    </source>
</evidence>
<keyword evidence="7" id="KW-1005">Bacterial flagellum biogenesis</keyword>
<keyword evidence="11" id="KW-0282">Flagellum</keyword>
<evidence type="ECO:0000313" key="11">
    <source>
        <dbReference type="EMBL" id="MDH8676631.1"/>
    </source>
</evidence>
<evidence type="ECO:0000256" key="1">
    <source>
        <dbReference type="ARBA" id="ARBA00004413"/>
    </source>
</evidence>
<name>A0ABT6N894_9FIRM</name>
<evidence type="ECO:0000256" key="5">
    <source>
        <dbReference type="ARBA" id="ARBA00022475"/>
    </source>
</evidence>
<keyword evidence="5" id="KW-1003">Cell membrane</keyword>
<dbReference type="Pfam" id="PF02050">
    <property type="entry name" value="FliJ"/>
    <property type="match status" value="1"/>
</dbReference>
<keyword evidence="4" id="KW-0813">Transport</keyword>
<dbReference type="InterPro" id="IPR012823">
    <property type="entry name" value="Flagell_FliJ"/>
</dbReference>
<protein>
    <recommendedName>
        <fullName evidence="3">Flagellar FliJ protein</fullName>
    </recommendedName>
</protein>
<organism evidence="11 12">
    <name type="scientific">Fusibacter bizertensis</name>
    <dbReference type="NCBI Taxonomy" id="1488331"/>
    <lineage>
        <taxon>Bacteria</taxon>
        <taxon>Bacillati</taxon>
        <taxon>Bacillota</taxon>
        <taxon>Clostridia</taxon>
        <taxon>Eubacteriales</taxon>
        <taxon>Eubacteriales Family XII. Incertae Sedis</taxon>
        <taxon>Fusibacter</taxon>
    </lineage>
</organism>
<comment type="subcellular location">
    <subcellularLocation>
        <location evidence="1">Cell membrane</location>
        <topology evidence="1">Peripheral membrane protein</topology>
        <orientation evidence="1">Cytoplasmic side</orientation>
    </subcellularLocation>
</comment>
<keyword evidence="11" id="KW-0966">Cell projection</keyword>
<dbReference type="Proteomes" id="UP001158045">
    <property type="component" value="Unassembled WGS sequence"/>
</dbReference>
<gene>
    <name evidence="11" type="primary">fliJ</name>
    <name evidence="11" type="ORF">QE109_00660</name>
</gene>
<dbReference type="RefSeq" id="WP_281092430.1">
    <property type="nucleotide sequence ID" value="NZ_JARYZI010000001.1"/>
</dbReference>
<evidence type="ECO:0000256" key="3">
    <source>
        <dbReference type="ARBA" id="ARBA00020392"/>
    </source>
</evidence>
<evidence type="ECO:0000256" key="7">
    <source>
        <dbReference type="ARBA" id="ARBA00022795"/>
    </source>
</evidence>
<reference evidence="11 12" key="1">
    <citation type="submission" date="2023-04" db="EMBL/GenBank/DDBJ databases">
        <title>Fusibacter bizertensis strain WBS, isolated from littoral bottom sediments of the Arctic seas - biochemical and genomic analysis.</title>
        <authorList>
            <person name="Brioukhanov A.L."/>
        </authorList>
    </citation>
    <scope>NUCLEOTIDE SEQUENCE [LARGE SCALE GENOMIC DNA]</scope>
    <source>
        <strain evidence="11 12">WBS</strain>
    </source>
</reference>
<keyword evidence="6" id="KW-0145">Chemotaxis</keyword>